<dbReference type="Pfam" id="PF01882">
    <property type="entry name" value="DUF58"/>
    <property type="match status" value="1"/>
</dbReference>
<gene>
    <name evidence="3" type="ORF">F4X14_04040</name>
</gene>
<dbReference type="AlphaFoldDB" id="A0A6B1D2Q5"/>
<keyword evidence="1" id="KW-0472">Membrane</keyword>
<comment type="caution">
    <text evidence="3">The sequence shown here is derived from an EMBL/GenBank/DDBJ whole genome shotgun (WGS) entry which is preliminary data.</text>
</comment>
<dbReference type="EMBL" id="VXMH01000018">
    <property type="protein sequence ID" value="MYC94120.1"/>
    <property type="molecule type" value="Genomic_DNA"/>
</dbReference>
<evidence type="ECO:0000259" key="2">
    <source>
        <dbReference type="Pfam" id="PF01882"/>
    </source>
</evidence>
<sequence>MGRAGWTAAAAILILALSTRNSLIFTMALILGLLGLVVWLWSRYSLSEVTYRRRFDVDHVFFGERTDLHLEVTNAKPLPLAWLRCEDDIPVALDLEPEERARHYLPTRRVLVNLFSLGIYQRVIRRYTVTGTQRGAWRFGPVQLICGDIFGFRSQFLEDPATSLLLVYPRMYTLPELGLEARHPFGDHESRNRLIEDPLRLSGVREYLPGDNFRYIHWKATARRQELQTKLFEPSASRPLAIFVNIRTFQHRFEGVDPALREFAISVGASIARWAQMQGEEFGVFANSMMYAGRRVRVLPGAHPRQLTSVLEALAYCVGVPHTTIERVLQQEADHLRIGTSIVLVSATLSDNLRRVLIDLQRRGFAVTLLGIGGLTLERAIPGVAYQKLSEQALSDLTVENDTD</sequence>
<feature type="domain" description="DUF58" evidence="2">
    <location>
        <begin position="204"/>
        <end position="357"/>
    </location>
</feature>
<name>A0A6B1D2Q5_9CHLR</name>
<evidence type="ECO:0000256" key="1">
    <source>
        <dbReference type="SAM" id="Phobius"/>
    </source>
</evidence>
<dbReference type="PANTHER" id="PTHR34351">
    <property type="entry name" value="SLR1927 PROTEIN-RELATED"/>
    <property type="match status" value="1"/>
</dbReference>
<keyword evidence="1" id="KW-0812">Transmembrane</keyword>
<protein>
    <submittedName>
        <fullName evidence="3">DUF58 domain-containing protein</fullName>
    </submittedName>
</protein>
<keyword evidence="1" id="KW-1133">Transmembrane helix</keyword>
<proteinExistence type="predicted"/>
<evidence type="ECO:0000313" key="3">
    <source>
        <dbReference type="EMBL" id="MYC94120.1"/>
    </source>
</evidence>
<dbReference type="InterPro" id="IPR002881">
    <property type="entry name" value="DUF58"/>
</dbReference>
<reference evidence="3" key="1">
    <citation type="submission" date="2019-09" db="EMBL/GenBank/DDBJ databases">
        <title>Characterisation of the sponge microbiome using genome-centric metagenomics.</title>
        <authorList>
            <person name="Engelberts J.P."/>
            <person name="Robbins S.J."/>
            <person name="De Goeij J.M."/>
            <person name="Aranda M."/>
            <person name="Bell S.C."/>
            <person name="Webster N.S."/>
        </authorList>
    </citation>
    <scope>NUCLEOTIDE SEQUENCE</scope>
    <source>
        <strain evidence="3">SB0661_bin_32</strain>
    </source>
</reference>
<organism evidence="3">
    <name type="scientific">Caldilineaceae bacterium SB0661_bin_32</name>
    <dbReference type="NCBI Taxonomy" id="2605255"/>
    <lineage>
        <taxon>Bacteria</taxon>
        <taxon>Bacillati</taxon>
        <taxon>Chloroflexota</taxon>
        <taxon>Caldilineae</taxon>
        <taxon>Caldilineales</taxon>
        <taxon>Caldilineaceae</taxon>
    </lineage>
</organism>
<dbReference type="PANTHER" id="PTHR34351:SF2">
    <property type="entry name" value="DUF58 DOMAIN-CONTAINING PROTEIN"/>
    <property type="match status" value="1"/>
</dbReference>
<feature type="transmembrane region" description="Helical" evidence="1">
    <location>
        <begin position="28"/>
        <end position="46"/>
    </location>
</feature>
<accession>A0A6B1D2Q5</accession>